<accession>A0AAV4MH45</accession>
<dbReference type="AlphaFoldDB" id="A0AAV4MH45"/>
<evidence type="ECO:0000313" key="3">
    <source>
        <dbReference type="Proteomes" id="UP001054837"/>
    </source>
</evidence>
<feature type="region of interest" description="Disordered" evidence="1">
    <location>
        <begin position="1"/>
        <end position="45"/>
    </location>
</feature>
<reference evidence="2 3" key="1">
    <citation type="submission" date="2021-06" db="EMBL/GenBank/DDBJ databases">
        <title>Caerostris darwini draft genome.</title>
        <authorList>
            <person name="Kono N."/>
            <person name="Arakawa K."/>
        </authorList>
    </citation>
    <scope>NUCLEOTIDE SEQUENCE [LARGE SCALE GENOMIC DNA]</scope>
</reference>
<sequence length="107" mass="11886">MNQMDTNTEGNGPSQDPPQVLSPQDMDATTTNSKGSEKSGKGFSSVTKENWRNIWFVKGKYAVMGTLQRRLAEFGFDSKKTISQAEAYSDNDLNNGWNGHESTNTFQ</sequence>
<protein>
    <submittedName>
        <fullName evidence="2">Uncharacterized protein</fullName>
    </submittedName>
</protein>
<name>A0AAV4MH45_9ARAC</name>
<keyword evidence="3" id="KW-1185">Reference proteome</keyword>
<comment type="caution">
    <text evidence="2">The sequence shown here is derived from an EMBL/GenBank/DDBJ whole genome shotgun (WGS) entry which is preliminary data.</text>
</comment>
<evidence type="ECO:0000313" key="2">
    <source>
        <dbReference type="EMBL" id="GIX71175.1"/>
    </source>
</evidence>
<feature type="compositionally biased region" description="Polar residues" evidence="1">
    <location>
        <begin position="1"/>
        <end position="14"/>
    </location>
</feature>
<evidence type="ECO:0000256" key="1">
    <source>
        <dbReference type="SAM" id="MobiDB-lite"/>
    </source>
</evidence>
<proteinExistence type="predicted"/>
<gene>
    <name evidence="2" type="ORF">CDAR_272881</name>
</gene>
<dbReference type="Proteomes" id="UP001054837">
    <property type="component" value="Unassembled WGS sequence"/>
</dbReference>
<feature type="region of interest" description="Disordered" evidence="1">
    <location>
        <begin position="87"/>
        <end position="107"/>
    </location>
</feature>
<organism evidence="2 3">
    <name type="scientific">Caerostris darwini</name>
    <dbReference type="NCBI Taxonomy" id="1538125"/>
    <lineage>
        <taxon>Eukaryota</taxon>
        <taxon>Metazoa</taxon>
        <taxon>Ecdysozoa</taxon>
        <taxon>Arthropoda</taxon>
        <taxon>Chelicerata</taxon>
        <taxon>Arachnida</taxon>
        <taxon>Araneae</taxon>
        <taxon>Araneomorphae</taxon>
        <taxon>Entelegynae</taxon>
        <taxon>Araneoidea</taxon>
        <taxon>Araneidae</taxon>
        <taxon>Caerostris</taxon>
    </lineage>
</organism>
<dbReference type="EMBL" id="BPLQ01000427">
    <property type="protein sequence ID" value="GIX71175.1"/>
    <property type="molecule type" value="Genomic_DNA"/>
</dbReference>